<dbReference type="EMBL" id="CADCUW010000331">
    <property type="protein sequence ID" value="CAA9423274.1"/>
    <property type="molecule type" value="Genomic_DNA"/>
</dbReference>
<accession>A0A6J4PZ04</accession>
<evidence type="ECO:0000313" key="1">
    <source>
        <dbReference type="EMBL" id="CAA9423274.1"/>
    </source>
</evidence>
<sequence length="96" mass="10518">MVDLWSPEARNRSGRTIRAPFIQDRGYGFRRTPLLKLSDKWLEDVPGLHFGGAQRRSGACSAPLSCFLGRASGPSSIYQTVSARSSENSPPTSYGE</sequence>
<reference evidence="1" key="1">
    <citation type="submission" date="2020-02" db="EMBL/GenBank/DDBJ databases">
        <authorList>
            <person name="Meier V. D."/>
        </authorList>
    </citation>
    <scope>NUCLEOTIDE SEQUENCE</scope>
    <source>
        <strain evidence="1">AVDCRST_MAG01</strain>
    </source>
</reference>
<name>A0A6J4PZ04_9ACTN</name>
<dbReference type="AlphaFoldDB" id="A0A6J4PZ04"/>
<organism evidence="1">
    <name type="scientific">uncultured Rubrobacteraceae bacterium</name>
    <dbReference type="NCBI Taxonomy" id="349277"/>
    <lineage>
        <taxon>Bacteria</taxon>
        <taxon>Bacillati</taxon>
        <taxon>Actinomycetota</taxon>
        <taxon>Rubrobacteria</taxon>
        <taxon>Rubrobacterales</taxon>
        <taxon>Rubrobacteraceae</taxon>
        <taxon>environmental samples</taxon>
    </lineage>
</organism>
<gene>
    <name evidence="1" type="ORF">AVDCRST_MAG01-01-2421</name>
</gene>
<protein>
    <submittedName>
        <fullName evidence="1">Uncharacterized protein</fullName>
    </submittedName>
</protein>
<proteinExistence type="predicted"/>